<dbReference type="FunFam" id="2.40.50.140:FF:000191">
    <property type="entry name" value="DNA-directed RNA polymerases I, II, and III subunit RPABC3"/>
    <property type="match status" value="1"/>
</dbReference>
<dbReference type="SUPFAM" id="SSF50249">
    <property type="entry name" value="Nucleic acid-binding proteins"/>
    <property type="match status" value="1"/>
</dbReference>
<keyword evidence="6" id="KW-1185">Reference proteome</keyword>
<evidence type="ECO:0000256" key="1">
    <source>
        <dbReference type="ARBA" id="ARBA00004123"/>
    </source>
</evidence>
<reference evidence="5" key="1">
    <citation type="journal article" date="2020" name="Stud. Mycol.">
        <title>101 Dothideomycetes genomes: a test case for predicting lifestyles and emergence of pathogens.</title>
        <authorList>
            <person name="Haridas S."/>
            <person name="Albert R."/>
            <person name="Binder M."/>
            <person name="Bloem J."/>
            <person name="Labutti K."/>
            <person name="Salamov A."/>
            <person name="Andreopoulos B."/>
            <person name="Baker S."/>
            <person name="Barry K."/>
            <person name="Bills G."/>
            <person name="Bluhm B."/>
            <person name="Cannon C."/>
            <person name="Castanera R."/>
            <person name="Culley D."/>
            <person name="Daum C."/>
            <person name="Ezra D."/>
            <person name="Gonzalez J."/>
            <person name="Henrissat B."/>
            <person name="Kuo A."/>
            <person name="Liang C."/>
            <person name="Lipzen A."/>
            <person name="Lutzoni F."/>
            <person name="Magnuson J."/>
            <person name="Mondo S."/>
            <person name="Nolan M."/>
            <person name="Ohm R."/>
            <person name="Pangilinan J."/>
            <person name="Park H.-J."/>
            <person name="Ramirez L."/>
            <person name="Alfaro M."/>
            <person name="Sun H."/>
            <person name="Tritt A."/>
            <person name="Yoshinaga Y."/>
            <person name="Zwiers L.-H."/>
            <person name="Turgeon B."/>
            <person name="Goodwin S."/>
            <person name="Spatafora J."/>
            <person name="Crous P."/>
            <person name="Grigoriev I."/>
        </authorList>
    </citation>
    <scope>NUCLEOTIDE SEQUENCE</scope>
    <source>
        <strain evidence="5">CBS 121410</strain>
    </source>
</reference>
<organism evidence="5 6">
    <name type="scientific">Saccharata proteae CBS 121410</name>
    <dbReference type="NCBI Taxonomy" id="1314787"/>
    <lineage>
        <taxon>Eukaryota</taxon>
        <taxon>Fungi</taxon>
        <taxon>Dikarya</taxon>
        <taxon>Ascomycota</taxon>
        <taxon>Pezizomycotina</taxon>
        <taxon>Dothideomycetes</taxon>
        <taxon>Dothideomycetes incertae sedis</taxon>
        <taxon>Botryosphaeriales</taxon>
        <taxon>Saccharataceae</taxon>
        <taxon>Saccharata</taxon>
    </lineage>
</organism>
<comment type="function">
    <text evidence="4">DNA-dependent RNA polymerase catalyzes the transcription of DNA into RNA using the four ribonucleoside triphosphates as substrates. Common component of RNA polymerases I, II and III which synthesize ribosomal RNA precursors, mRNA precursors and many functional non-coding RNAs, and small RNAs, such as 5S rRNA and tRNAs, respectively.</text>
</comment>
<dbReference type="PANTHER" id="PTHR10917:SF0">
    <property type="entry name" value="DNA-DIRECTED RNA POLYMERASES I, II, AND III SUBUNIT RPABC3"/>
    <property type="match status" value="1"/>
</dbReference>
<comment type="similarity">
    <text evidence="2 4">Belongs to the eukaryotic RPB8 RNA polymerase subunit family.</text>
</comment>
<sequence>MADAQLYDEAFTITSVNNFQYDRVSRITAQSDDGTQLILDVNNELFPVAVDDRLSLMLASTLNLDGSKSEAGWRDLGKSEATLADMYEYVCHGKIYHFGVSETDKDVLSVYISYGGLLMQLSGQYKKLTSLKVDYVYLLLKK</sequence>
<evidence type="ECO:0000313" key="6">
    <source>
        <dbReference type="Proteomes" id="UP000799776"/>
    </source>
</evidence>
<dbReference type="InterPro" id="IPR005570">
    <property type="entry name" value="RPABC3"/>
</dbReference>
<dbReference type="Proteomes" id="UP000799776">
    <property type="component" value="Unassembled WGS sequence"/>
</dbReference>
<dbReference type="OrthoDB" id="20018at2759"/>
<comment type="subcellular location">
    <subcellularLocation>
        <location evidence="1">Nucleus</location>
    </subcellularLocation>
</comment>
<protein>
    <recommendedName>
        <fullName evidence="4">DNA-directed RNA polymerases I, II, and III subunit RPABC3</fullName>
    </recommendedName>
</protein>
<accession>A0A9P4LUW5</accession>
<keyword evidence="3 4" id="KW-0539">Nucleus</keyword>
<dbReference type="GO" id="GO:0006351">
    <property type="term" value="P:DNA-templated transcription"/>
    <property type="evidence" value="ECO:0007669"/>
    <property type="project" value="UniProtKB-UniRule"/>
</dbReference>
<dbReference type="AlphaFoldDB" id="A0A9P4LUW5"/>
<dbReference type="Gene3D" id="2.40.50.140">
    <property type="entry name" value="Nucleic acid-binding proteins"/>
    <property type="match status" value="1"/>
</dbReference>
<dbReference type="PANTHER" id="PTHR10917">
    <property type="entry name" value="DNA-DIRECTED RNA POLYMERASES I, II, AND III SUBUNIT RPABC3"/>
    <property type="match status" value="1"/>
</dbReference>
<evidence type="ECO:0000313" key="5">
    <source>
        <dbReference type="EMBL" id="KAF2083506.1"/>
    </source>
</evidence>
<dbReference type="InterPro" id="IPR012340">
    <property type="entry name" value="NA-bd_OB-fold"/>
</dbReference>
<dbReference type="GO" id="GO:0005665">
    <property type="term" value="C:RNA polymerase II, core complex"/>
    <property type="evidence" value="ECO:0007669"/>
    <property type="project" value="UniProtKB-UniRule"/>
</dbReference>
<dbReference type="EMBL" id="ML978776">
    <property type="protein sequence ID" value="KAF2083506.1"/>
    <property type="molecule type" value="Genomic_DNA"/>
</dbReference>
<evidence type="ECO:0000256" key="2">
    <source>
        <dbReference type="ARBA" id="ARBA00008912"/>
    </source>
</evidence>
<gene>
    <name evidence="5" type="ORF">K490DRAFT_76516</name>
</gene>
<proteinExistence type="inferred from homology"/>
<evidence type="ECO:0000256" key="3">
    <source>
        <dbReference type="ARBA" id="ARBA00023242"/>
    </source>
</evidence>
<evidence type="ECO:0000256" key="4">
    <source>
        <dbReference type="PIRNR" id="PIRNR000779"/>
    </source>
</evidence>
<name>A0A9P4LUW5_9PEZI</name>
<dbReference type="Pfam" id="PF03870">
    <property type="entry name" value="RNA_pol_Rpb8"/>
    <property type="match status" value="1"/>
</dbReference>
<dbReference type="GO" id="GO:0005736">
    <property type="term" value="C:RNA polymerase I complex"/>
    <property type="evidence" value="ECO:0007669"/>
    <property type="project" value="TreeGrafter"/>
</dbReference>
<dbReference type="SMART" id="SM00658">
    <property type="entry name" value="RPOL8c"/>
    <property type="match status" value="1"/>
</dbReference>
<dbReference type="PIRSF" id="PIRSF000779">
    <property type="entry name" value="RNA_pol_Rpb8"/>
    <property type="match status" value="1"/>
</dbReference>
<dbReference type="GO" id="GO:0005666">
    <property type="term" value="C:RNA polymerase III complex"/>
    <property type="evidence" value="ECO:0007669"/>
    <property type="project" value="TreeGrafter"/>
</dbReference>
<comment type="caution">
    <text evidence="5">The sequence shown here is derived from an EMBL/GenBank/DDBJ whole genome shotgun (WGS) entry which is preliminary data.</text>
</comment>
<dbReference type="GO" id="GO:0003899">
    <property type="term" value="F:DNA-directed RNA polymerase activity"/>
    <property type="evidence" value="ECO:0007669"/>
    <property type="project" value="UniProtKB-UniRule"/>
</dbReference>